<keyword evidence="5" id="KW-0469">Meiosis</keyword>
<evidence type="ECO:0000313" key="8">
    <source>
        <dbReference type="EMBL" id="AET37646.1"/>
    </source>
</evidence>
<dbReference type="AlphaFoldDB" id="G8JM75"/>
<dbReference type="GO" id="GO:0000794">
    <property type="term" value="C:condensed nuclear chromosome"/>
    <property type="evidence" value="ECO:0007669"/>
    <property type="project" value="EnsemblFungi"/>
</dbReference>
<evidence type="ECO:0000256" key="2">
    <source>
        <dbReference type="ARBA" id="ARBA00007922"/>
    </source>
</evidence>
<evidence type="ECO:0000256" key="6">
    <source>
        <dbReference type="SAM" id="Coils"/>
    </source>
</evidence>
<dbReference type="FunCoup" id="G8JM75">
    <property type="interactions" value="226"/>
</dbReference>
<sequence length="223" mass="25499">MPPKKAEKVPQLKGAEAEDLIENYLVEQYRPFAVNDIVQNLHNKVSKTNATKALDALVAQDRIICKLFGKAAIYVCKEQPLVIPDGVEEKDITIEAVNQLREECGALNNDVNEWQGQLNQCIKDPSNKELLELIAHRKQEIQETKEKLDKLEKESKPENTEMGMILMKHDKVIDKAIKQRRRIMFEAVSLVSMAQGLSNQKAKDEYLVCVVGHFHLFCLQRVY</sequence>
<dbReference type="eggNOG" id="ENOG502S1MU">
    <property type="taxonomic scope" value="Eukaryota"/>
</dbReference>
<dbReference type="InterPro" id="IPR036388">
    <property type="entry name" value="WH-like_DNA-bd_sf"/>
</dbReference>
<dbReference type="InterPro" id="IPR010776">
    <property type="entry name" value="Hop2_WH_dom"/>
</dbReference>
<gene>
    <name evidence="8" type="ordered locus">Ecym_1418</name>
</gene>
<accession>G8JM75</accession>
<dbReference type="HOGENOM" id="CLU_063266_2_0_1"/>
<keyword evidence="3" id="KW-0233">DNA recombination</keyword>
<organism evidence="8 9">
    <name type="scientific">Eremothecium cymbalariae (strain CBS 270.75 / DBVPG 7215 / KCTC 17166 / NRRL Y-17582)</name>
    <name type="common">Yeast</name>
    <dbReference type="NCBI Taxonomy" id="931890"/>
    <lineage>
        <taxon>Eukaryota</taxon>
        <taxon>Fungi</taxon>
        <taxon>Dikarya</taxon>
        <taxon>Ascomycota</taxon>
        <taxon>Saccharomycotina</taxon>
        <taxon>Saccharomycetes</taxon>
        <taxon>Saccharomycetales</taxon>
        <taxon>Saccharomycetaceae</taxon>
        <taxon>Eremothecium</taxon>
    </lineage>
</organism>
<dbReference type="GO" id="GO:0010774">
    <property type="term" value="P:meiotic strand invasion involved in reciprocal meiotic recombination"/>
    <property type="evidence" value="ECO:0007669"/>
    <property type="project" value="TreeGrafter"/>
</dbReference>
<dbReference type="GO" id="GO:0120230">
    <property type="term" value="F:recombinase activator activity"/>
    <property type="evidence" value="ECO:0007669"/>
    <property type="project" value="TreeGrafter"/>
</dbReference>
<dbReference type="KEGG" id="erc:Ecym_1418"/>
<evidence type="ECO:0000256" key="1">
    <source>
        <dbReference type="ARBA" id="ARBA00004123"/>
    </source>
</evidence>
<evidence type="ECO:0000256" key="4">
    <source>
        <dbReference type="ARBA" id="ARBA00023242"/>
    </source>
</evidence>
<dbReference type="Pfam" id="PF07106">
    <property type="entry name" value="WHD_TBPIP"/>
    <property type="match status" value="1"/>
</dbReference>
<dbReference type="STRING" id="931890.G8JM75"/>
<dbReference type="PANTHER" id="PTHR15938">
    <property type="entry name" value="TBP-1 INTERACTING PROTEIN"/>
    <property type="match status" value="1"/>
</dbReference>
<evidence type="ECO:0000313" key="9">
    <source>
        <dbReference type="Proteomes" id="UP000006790"/>
    </source>
</evidence>
<dbReference type="EMBL" id="CP002497">
    <property type="protein sequence ID" value="AET37646.1"/>
    <property type="molecule type" value="Genomic_DNA"/>
</dbReference>
<keyword evidence="9" id="KW-1185">Reference proteome</keyword>
<dbReference type="GO" id="GO:0120231">
    <property type="term" value="C:DNA recombinase auxiliary factor complex"/>
    <property type="evidence" value="ECO:0007669"/>
    <property type="project" value="TreeGrafter"/>
</dbReference>
<proteinExistence type="inferred from homology"/>
<dbReference type="OMA" id="RIICKLF"/>
<dbReference type="InParanoid" id="G8JM75"/>
<feature type="domain" description="Homologous-pairing protein 2 winged helix" evidence="7">
    <location>
        <begin position="16"/>
        <end position="77"/>
    </location>
</feature>
<comment type="similarity">
    <text evidence="2">Belongs to the HOP2 family.</text>
</comment>
<feature type="coiled-coil region" evidence="6">
    <location>
        <begin position="97"/>
        <end position="161"/>
    </location>
</feature>
<protein>
    <recommendedName>
        <fullName evidence="7">Homologous-pairing protein 2 winged helix domain-containing protein</fullName>
    </recommendedName>
</protein>
<reference evidence="9" key="1">
    <citation type="journal article" date="2012" name="G3 (Bethesda)">
        <title>Pichia sorbitophila, an interspecies yeast hybrid reveals early steps of genome resolution following polyploidization.</title>
        <authorList>
            <person name="Leh Louis V."/>
            <person name="Despons L."/>
            <person name="Friedrich A."/>
            <person name="Martin T."/>
            <person name="Durrens P."/>
            <person name="Casaregola S."/>
            <person name="Neuveglise C."/>
            <person name="Fairhead C."/>
            <person name="Marck C."/>
            <person name="Cruz J.A."/>
            <person name="Straub M.L."/>
            <person name="Kugler V."/>
            <person name="Sacerdot C."/>
            <person name="Uzunov Z."/>
            <person name="Thierry A."/>
            <person name="Weiss S."/>
            <person name="Bleykasten C."/>
            <person name="De Montigny J."/>
            <person name="Jacques N."/>
            <person name="Jung P."/>
            <person name="Lemaire M."/>
            <person name="Mallet S."/>
            <person name="Morel G."/>
            <person name="Richard G.F."/>
            <person name="Sarkar A."/>
            <person name="Savel G."/>
            <person name="Schacherer J."/>
            <person name="Seret M.L."/>
            <person name="Talla E."/>
            <person name="Samson G."/>
            <person name="Jubin C."/>
            <person name="Poulain J."/>
            <person name="Vacherie B."/>
            <person name="Barbe V."/>
            <person name="Pelletier E."/>
            <person name="Sherman D.J."/>
            <person name="Westhof E."/>
            <person name="Weissenbach J."/>
            <person name="Baret P.V."/>
            <person name="Wincker P."/>
            <person name="Gaillardin C."/>
            <person name="Dujon B."/>
            <person name="Souciet J.L."/>
        </authorList>
    </citation>
    <scope>NUCLEOTIDE SEQUENCE [LARGE SCALE GENOMIC DNA]</scope>
    <source>
        <strain evidence="9">CBS 270.75 / DBVPG 7215 / KCTC 17166 / NRRL Y-17582</strain>
    </source>
</reference>
<dbReference type="GeneID" id="11471728"/>
<dbReference type="GO" id="GO:0007129">
    <property type="term" value="P:homologous chromosome pairing at meiosis"/>
    <property type="evidence" value="ECO:0007669"/>
    <property type="project" value="EnsemblFungi"/>
</dbReference>
<name>G8JM75_ERECY</name>
<dbReference type="GO" id="GO:0000709">
    <property type="term" value="P:meiotic joint molecule formation"/>
    <property type="evidence" value="ECO:0007669"/>
    <property type="project" value="TreeGrafter"/>
</dbReference>
<keyword evidence="6" id="KW-0175">Coiled coil</keyword>
<dbReference type="PANTHER" id="PTHR15938:SF0">
    <property type="entry name" value="HOMOLOGOUS-PAIRING PROTEIN 2 HOMOLOG"/>
    <property type="match status" value="1"/>
</dbReference>
<dbReference type="Proteomes" id="UP000006790">
    <property type="component" value="Chromosome 1"/>
</dbReference>
<evidence type="ECO:0000256" key="5">
    <source>
        <dbReference type="ARBA" id="ARBA00023254"/>
    </source>
</evidence>
<dbReference type="Gene3D" id="1.10.10.10">
    <property type="entry name" value="Winged helix-like DNA-binding domain superfamily/Winged helix DNA-binding domain"/>
    <property type="match status" value="1"/>
</dbReference>
<comment type="subcellular location">
    <subcellularLocation>
        <location evidence="1">Nucleus</location>
    </subcellularLocation>
</comment>
<dbReference type="GO" id="GO:0003690">
    <property type="term" value="F:double-stranded DNA binding"/>
    <property type="evidence" value="ECO:0007669"/>
    <property type="project" value="EnsemblFungi"/>
</dbReference>
<evidence type="ECO:0000256" key="3">
    <source>
        <dbReference type="ARBA" id="ARBA00023172"/>
    </source>
</evidence>
<evidence type="ECO:0000259" key="7">
    <source>
        <dbReference type="Pfam" id="PF07106"/>
    </source>
</evidence>
<dbReference type="OrthoDB" id="272266at2759"/>
<dbReference type="RefSeq" id="XP_003644463.1">
    <property type="nucleotide sequence ID" value="XM_003644415.1"/>
</dbReference>
<keyword evidence="4" id="KW-0539">Nucleus</keyword>